<keyword evidence="1" id="KW-1185">Reference proteome</keyword>
<dbReference type="WBParaSite" id="Hba_10391">
    <property type="protein sequence ID" value="Hba_10391"/>
    <property type="gene ID" value="Hba_10391"/>
</dbReference>
<dbReference type="Proteomes" id="UP000095283">
    <property type="component" value="Unplaced"/>
</dbReference>
<reference evidence="2" key="1">
    <citation type="submission" date="2016-11" db="UniProtKB">
        <authorList>
            <consortium name="WormBaseParasite"/>
        </authorList>
    </citation>
    <scope>IDENTIFICATION</scope>
</reference>
<dbReference type="InterPro" id="IPR029034">
    <property type="entry name" value="Cystine-knot_cytokine"/>
</dbReference>
<evidence type="ECO:0000313" key="2">
    <source>
        <dbReference type="WBParaSite" id="Hba_10391"/>
    </source>
</evidence>
<evidence type="ECO:0000313" key="1">
    <source>
        <dbReference type="Proteomes" id="UP000095283"/>
    </source>
</evidence>
<sequence>MSSAESVSAEYGLLSVLASQPPHSPFVCQDVTEDKYSQLWKAVLGEKQFFSIQIGRLDTFLSVEVGLFNLTVAQLNEGQVLMINRVSLEVGDRHSLMFGQFEFDGLSLRRSVSNISHSGSHSVTYYRISHSSYGLYVEDNTVVECLVGEVAEALLSLRNKSGRRITNVRLEFKRNEQSSTEASAMLFVDPQNELRSELTTNCAIAMEPDEVISVPLYFSAQLVGNFELQMETSYLLDGEETVRNGKVTLAITAKEPFVVKSGVLNFAFNCFSVKGLPVASLLNNSEHILKVDISSNADIIVTNVEWLLADVLSCIGRDEEITKQVEDQLNDGEVISYCCVVAVHSREEDVECPLGRLAVEWKRYFTSIYNYIRFYMKNVGIHLGPKNIIEVNNLSHYSSYTTSYFCLDHHKSLIQFCNSLCELFQLQFLFCAHSVSGMNGLVFLYCLTALLVCYVEAHGNCSEVCLEDMARLRLEDIKMRLLSSIGLREPPNIDNIGLPPSAIQAGFQAMIGGIDDEDDLEEHEKTFIIAVDPSGILSKDKEIWNLIYSCQFQLGDVVATKKTSIMKSGKVSITLQPFDVERYLHFSLKFHSNVNFGLPLWWNSQPVLGLYVEAILNGENIVVHPQQDRHPRHTMFLAVDLMSATLSRQRRSSPVCTTEDKEQGCCLYNLIVSLRTFVWFRLTCSTYIIRYDSVKLIYMSSDKQITMVRVPGMIARKCSCSYGQLLSTYLGVSPFIDSSCDLPKVALYIV</sequence>
<accession>A0A1I7WYX4</accession>
<dbReference type="SUPFAM" id="SSF57501">
    <property type="entry name" value="Cystine-knot cytokines"/>
    <property type="match status" value="1"/>
</dbReference>
<name>A0A1I7WYX4_HETBA</name>
<organism evidence="1 2">
    <name type="scientific">Heterorhabditis bacteriophora</name>
    <name type="common">Entomopathogenic nematode worm</name>
    <dbReference type="NCBI Taxonomy" id="37862"/>
    <lineage>
        <taxon>Eukaryota</taxon>
        <taxon>Metazoa</taxon>
        <taxon>Ecdysozoa</taxon>
        <taxon>Nematoda</taxon>
        <taxon>Chromadorea</taxon>
        <taxon>Rhabditida</taxon>
        <taxon>Rhabditina</taxon>
        <taxon>Rhabditomorpha</taxon>
        <taxon>Strongyloidea</taxon>
        <taxon>Heterorhabditidae</taxon>
        <taxon>Heterorhabditis</taxon>
    </lineage>
</organism>
<protein>
    <submittedName>
        <fullName evidence="2">REJ domain-containing protein</fullName>
    </submittedName>
</protein>
<proteinExistence type="predicted"/>
<dbReference type="AlphaFoldDB" id="A0A1I7WYX4"/>